<evidence type="ECO:0000256" key="1">
    <source>
        <dbReference type="SAM" id="Phobius"/>
    </source>
</evidence>
<dbReference type="Gene3D" id="1.20.1740.10">
    <property type="entry name" value="Amino acid/polyamine transporter I"/>
    <property type="match status" value="1"/>
</dbReference>
<dbReference type="EMBL" id="GECU01037686">
    <property type="protein sequence ID" value="JAS70020.1"/>
    <property type="molecule type" value="Transcribed_RNA"/>
</dbReference>
<feature type="non-terminal residue" evidence="2">
    <location>
        <position position="127"/>
    </location>
</feature>
<reference evidence="2" key="1">
    <citation type="submission" date="2015-11" db="EMBL/GenBank/DDBJ databases">
        <title>De novo transcriptome assembly of four potential Pierce s Disease insect vectors from Arizona vineyards.</title>
        <authorList>
            <person name="Tassone E.E."/>
        </authorList>
    </citation>
    <scope>NUCLEOTIDE SEQUENCE</scope>
</reference>
<keyword evidence="1" id="KW-1133">Transmembrane helix</keyword>
<keyword evidence="1" id="KW-0472">Membrane</keyword>
<sequence length="127" mass="13979">FKTPFVATILSGILIGTMAFMFSLKDLFDLMSMTSLVGYNLVSISALVLKYRTEAERQLQEFTSDSESSPLLQSSTFKRFTQPFETKGKGPHKSPFENTGFTVFILTVACGLLAFTLASMQNVASVL</sequence>
<dbReference type="PANTHER" id="PTHR43243">
    <property type="entry name" value="INNER MEMBRANE TRANSPORTER YGJI-RELATED"/>
    <property type="match status" value="1"/>
</dbReference>
<keyword evidence="1" id="KW-0812">Transmembrane</keyword>
<gene>
    <name evidence="2" type="ORF">g.4455</name>
</gene>
<feature type="transmembrane region" description="Helical" evidence="1">
    <location>
        <begin position="30"/>
        <end position="49"/>
    </location>
</feature>
<accession>A0A1B6H5T5</accession>
<feature type="transmembrane region" description="Helical" evidence="1">
    <location>
        <begin position="99"/>
        <end position="120"/>
    </location>
</feature>
<name>A0A1B6H5T5_9HEMI</name>
<feature type="non-terminal residue" evidence="2">
    <location>
        <position position="1"/>
    </location>
</feature>
<proteinExistence type="predicted"/>
<evidence type="ECO:0008006" key="3">
    <source>
        <dbReference type="Google" id="ProtNLM"/>
    </source>
</evidence>
<evidence type="ECO:0000313" key="2">
    <source>
        <dbReference type="EMBL" id="JAS70020.1"/>
    </source>
</evidence>
<feature type="transmembrane region" description="Helical" evidence="1">
    <location>
        <begin position="5"/>
        <end position="24"/>
    </location>
</feature>
<organism evidence="2">
    <name type="scientific">Homalodisca liturata</name>
    <dbReference type="NCBI Taxonomy" id="320908"/>
    <lineage>
        <taxon>Eukaryota</taxon>
        <taxon>Metazoa</taxon>
        <taxon>Ecdysozoa</taxon>
        <taxon>Arthropoda</taxon>
        <taxon>Hexapoda</taxon>
        <taxon>Insecta</taxon>
        <taxon>Pterygota</taxon>
        <taxon>Neoptera</taxon>
        <taxon>Paraneoptera</taxon>
        <taxon>Hemiptera</taxon>
        <taxon>Auchenorrhyncha</taxon>
        <taxon>Membracoidea</taxon>
        <taxon>Cicadellidae</taxon>
        <taxon>Cicadellinae</taxon>
        <taxon>Proconiini</taxon>
        <taxon>Homalodisca</taxon>
    </lineage>
</organism>
<protein>
    <recommendedName>
        <fullName evidence="3">Amino acid permease/ SLC12A domain-containing protein</fullName>
    </recommendedName>
</protein>
<dbReference type="AlphaFoldDB" id="A0A1B6H5T5"/>
<dbReference type="GO" id="GO:0005886">
    <property type="term" value="C:plasma membrane"/>
    <property type="evidence" value="ECO:0007669"/>
    <property type="project" value="TreeGrafter"/>
</dbReference>
<dbReference type="GO" id="GO:0015171">
    <property type="term" value="F:amino acid transmembrane transporter activity"/>
    <property type="evidence" value="ECO:0007669"/>
    <property type="project" value="TreeGrafter"/>
</dbReference>
<dbReference type="PANTHER" id="PTHR43243:SF105">
    <property type="entry name" value="CATIONIC AMINO ACID TRANSPORTER C-TERMINAL DOMAIN-CONTAINING PROTEIN"/>
    <property type="match status" value="1"/>
</dbReference>